<proteinExistence type="predicted"/>
<dbReference type="KEGG" id="llu:AKJ09_03851"/>
<evidence type="ECO:0000313" key="1">
    <source>
        <dbReference type="EMBL" id="AKU97187.1"/>
    </source>
</evidence>
<protein>
    <submittedName>
        <fullName evidence="1">Uncharacterized protein</fullName>
    </submittedName>
</protein>
<reference evidence="1 2" key="1">
    <citation type="submission" date="2015-08" db="EMBL/GenBank/DDBJ databases">
        <authorList>
            <person name="Babu N.S."/>
            <person name="Beckwith C.J."/>
            <person name="Beseler K.G."/>
            <person name="Brison A."/>
            <person name="Carone J.V."/>
            <person name="Caskin T.P."/>
            <person name="Diamond M."/>
            <person name="Durham M.E."/>
            <person name="Foxe J.M."/>
            <person name="Go M."/>
            <person name="Henderson B.A."/>
            <person name="Jones I.B."/>
            <person name="McGettigan J.A."/>
            <person name="Micheletti S.J."/>
            <person name="Nasrallah M.E."/>
            <person name="Ortiz D."/>
            <person name="Piller C.R."/>
            <person name="Privatt S.R."/>
            <person name="Schneider S.L."/>
            <person name="Sharp S."/>
            <person name="Smith T.C."/>
            <person name="Stanton J.D."/>
            <person name="Ullery H.E."/>
            <person name="Wilson R.J."/>
            <person name="Serrano M.G."/>
            <person name="Buck G."/>
            <person name="Lee V."/>
            <person name="Wang Y."/>
            <person name="Carvalho R."/>
            <person name="Voegtly L."/>
            <person name="Shi R."/>
            <person name="Duckworth R."/>
            <person name="Johnson A."/>
            <person name="Loviza R."/>
            <person name="Walstead R."/>
            <person name="Shah Z."/>
            <person name="Kiflezghi M."/>
            <person name="Wade K."/>
            <person name="Ball S.L."/>
            <person name="Bradley K.W."/>
            <person name="Asai D.J."/>
            <person name="Bowman C.A."/>
            <person name="Russell D.A."/>
            <person name="Pope W.H."/>
            <person name="Jacobs-Sera D."/>
            <person name="Hendrix R.W."/>
            <person name="Hatfull G.F."/>
        </authorList>
    </citation>
    <scope>NUCLEOTIDE SEQUENCE [LARGE SCALE GENOMIC DNA]</scope>
    <source>
        <strain evidence="1 2">DSM 27648</strain>
    </source>
</reference>
<gene>
    <name evidence="1" type="ORF">AKJ09_03851</name>
</gene>
<accession>A0A0K1PUI6</accession>
<dbReference type="AlphaFoldDB" id="A0A0K1PUI6"/>
<sequence length="39" mass="4335">MTDLEGFARFLPPFGGLFGEATQKVAATKKKMVRAIEFM</sequence>
<dbReference type="EMBL" id="CP012333">
    <property type="protein sequence ID" value="AKU97187.1"/>
    <property type="molecule type" value="Genomic_DNA"/>
</dbReference>
<keyword evidence="2" id="KW-1185">Reference proteome</keyword>
<evidence type="ECO:0000313" key="2">
    <source>
        <dbReference type="Proteomes" id="UP000064967"/>
    </source>
</evidence>
<organism evidence="1 2">
    <name type="scientific">Labilithrix luteola</name>
    <dbReference type="NCBI Taxonomy" id="1391654"/>
    <lineage>
        <taxon>Bacteria</taxon>
        <taxon>Pseudomonadati</taxon>
        <taxon>Myxococcota</taxon>
        <taxon>Polyangia</taxon>
        <taxon>Polyangiales</taxon>
        <taxon>Labilitrichaceae</taxon>
        <taxon>Labilithrix</taxon>
    </lineage>
</organism>
<dbReference type="Proteomes" id="UP000064967">
    <property type="component" value="Chromosome"/>
</dbReference>
<name>A0A0K1PUI6_9BACT</name>